<reference evidence="3 4" key="1">
    <citation type="journal article" date="2012" name="Proc. Natl. Acad. Sci. U.S.A.">
        <title>Comparative genomics of Ceriporiopsis subvermispora and Phanerochaete chrysosporium provide insight into selective ligninolysis.</title>
        <authorList>
            <person name="Fernandez-Fueyo E."/>
            <person name="Ruiz-Duenas F.J."/>
            <person name="Ferreira P."/>
            <person name="Floudas D."/>
            <person name="Hibbett D.S."/>
            <person name="Canessa P."/>
            <person name="Larrondo L.F."/>
            <person name="James T.Y."/>
            <person name="Seelenfreund D."/>
            <person name="Lobos S."/>
            <person name="Polanco R."/>
            <person name="Tello M."/>
            <person name="Honda Y."/>
            <person name="Watanabe T."/>
            <person name="Watanabe T."/>
            <person name="Ryu J.S."/>
            <person name="Kubicek C.P."/>
            <person name="Schmoll M."/>
            <person name="Gaskell J."/>
            <person name="Hammel K.E."/>
            <person name="St John F.J."/>
            <person name="Vanden Wymelenberg A."/>
            <person name="Sabat G."/>
            <person name="Splinter BonDurant S."/>
            <person name="Syed K."/>
            <person name="Yadav J.S."/>
            <person name="Doddapaneni H."/>
            <person name="Subramanian V."/>
            <person name="Lavin J.L."/>
            <person name="Oguiza J.A."/>
            <person name="Perez G."/>
            <person name="Pisabarro A.G."/>
            <person name="Ramirez L."/>
            <person name="Santoyo F."/>
            <person name="Master E."/>
            <person name="Coutinho P.M."/>
            <person name="Henrissat B."/>
            <person name="Lombard V."/>
            <person name="Magnuson J.K."/>
            <person name="Kuees U."/>
            <person name="Hori C."/>
            <person name="Igarashi K."/>
            <person name="Samejima M."/>
            <person name="Held B.W."/>
            <person name="Barry K.W."/>
            <person name="LaButti K.M."/>
            <person name="Lapidus A."/>
            <person name="Lindquist E.A."/>
            <person name="Lucas S.M."/>
            <person name="Riley R."/>
            <person name="Salamov A.A."/>
            <person name="Hoffmeister D."/>
            <person name="Schwenk D."/>
            <person name="Hadar Y."/>
            <person name="Yarden O."/>
            <person name="de Vries R.P."/>
            <person name="Wiebenga A."/>
            <person name="Stenlid J."/>
            <person name="Eastwood D."/>
            <person name="Grigoriev I.V."/>
            <person name="Berka R.M."/>
            <person name="Blanchette R.A."/>
            <person name="Kersten P."/>
            <person name="Martinez A.T."/>
            <person name="Vicuna R."/>
            <person name="Cullen D."/>
        </authorList>
    </citation>
    <scope>NUCLEOTIDE SEQUENCE [LARGE SCALE GENOMIC DNA]</scope>
    <source>
        <strain evidence="3 4">B</strain>
    </source>
</reference>
<dbReference type="STRING" id="914234.M2QSW3"/>
<gene>
    <name evidence="3" type="ORF">CERSUDRAFT_116605</name>
</gene>
<dbReference type="OrthoDB" id="2527403at2759"/>
<evidence type="ECO:0000256" key="1">
    <source>
        <dbReference type="SAM" id="MobiDB-lite"/>
    </source>
</evidence>
<evidence type="ECO:0000256" key="2">
    <source>
        <dbReference type="SAM" id="SignalP"/>
    </source>
</evidence>
<sequence>MRPTTLLICALAASGAHASWFGSDKPAADYTDWSTEQLQEWLSSHSVALPTGTPSRADLQSLVSSHWSSASSYAAQQTDHAQHVFQNLKGDAFDTWDESRLRQFLLEHGVVNPSGPREQLALLAKQKWTAASRSASSLGSTMSSSASSLGGEASARASKAVYGDTKHQASKSASSVYAQATEDVARAMDDTKDYVYSTWDDNRLRAYLEERGVIESNKPTPARSQLLAWMRDTYVKATNPIWHAWSDSYIHEWLVRRGIIKSEEKKKREQYLALMEKYYYDQKDTAYSSWDESQTKQWLVDHGIIKSNAQIQREKLQKLISDNYANAHDTVWSAWRDNDMRDWLIEHGYIRSDAQKTRDELVKLMQDKYGEYSARTAPYLVWPDARLRAFLREHGVSEAALPTSRPGLLQEVRIRYVQTTTRAEALYARVKELVEGGVEVAEDKIGKVLDVLTGSAESAKERAAERAREGSEWAKNAHEQHAKETKVEL</sequence>
<organism evidence="3 4">
    <name type="scientific">Ceriporiopsis subvermispora (strain B)</name>
    <name type="common">White-rot fungus</name>
    <name type="synonym">Gelatoporia subvermispora</name>
    <dbReference type="NCBI Taxonomy" id="914234"/>
    <lineage>
        <taxon>Eukaryota</taxon>
        <taxon>Fungi</taxon>
        <taxon>Dikarya</taxon>
        <taxon>Basidiomycota</taxon>
        <taxon>Agaricomycotina</taxon>
        <taxon>Agaricomycetes</taxon>
        <taxon>Polyporales</taxon>
        <taxon>Gelatoporiaceae</taxon>
        <taxon>Gelatoporia</taxon>
    </lineage>
</organism>
<dbReference type="AlphaFoldDB" id="M2QSW3"/>
<feature type="chain" id="PRO_5004023715" description="Meiotic sister chromatid recombination protein 1" evidence="2">
    <location>
        <begin position="19"/>
        <end position="489"/>
    </location>
</feature>
<evidence type="ECO:0008006" key="5">
    <source>
        <dbReference type="Google" id="ProtNLM"/>
    </source>
</evidence>
<feature type="compositionally biased region" description="Basic and acidic residues" evidence="1">
    <location>
        <begin position="458"/>
        <end position="489"/>
    </location>
</feature>
<protein>
    <recommendedName>
        <fullName evidence="5">Meiotic sister chromatid recombination protein 1</fullName>
    </recommendedName>
</protein>
<dbReference type="PANTHER" id="PTHR47372:SF11">
    <property type="entry name" value="RE19971P"/>
    <property type="match status" value="1"/>
</dbReference>
<keyword evidence="2" id="KW-0732">Signal</keyword>
<dbReference type="EMBL" id="KB445801">
    <property type="protein sequence ID" value="EMD35130.1"/>
    <property type="molecule type" value="Genomic_DNA"/>
</dbReference>
<keyword evidence="4" id="KW-1185">Reference proteome</keyword>
<dbReference type="InterPro" id="IPR018803">
    <property type="entry name" value="Ish1/Msc1-like"/>
</dbReference>
<accession>M2QSW3</accession>
<name>M2QSW3_CERS8</name>
<dbReference type="PANTHER" id="PTHR47372">
    <property type="entry name" value="DAUER UP-REGULATED-RELATED"/>
    <property type="match status" value="1"/>
</dbReference>
<evidence type="ECO:0000313" key="4">
    <source>
        <dbReference type="Proteomes" id="UP000016930"/>
    </source>
</evidence>
<dbReference type="HOGENOM" id="CLU_022672_2_0_1"/>
<feature type="region of interest" description="Disordered" evidence="1">
    <location>
        <begin position="457"/>
        <end position="489"/>
    </location>
</feature>
<proteinExistence type="predicted"/>
<evidence type="ECO:0000313" key="3">
    <source>
        <dbReference type="EMBL" id="EMD35130.1"/>
    </source>
</evidence>
<dbReference type="Proteomes" id="UP000016930">
    <property type="component" value="Unassembled WGS sequence"/>
</dbReference>
<feature type="signal peptide" evidence="2">
    <location>
        <begin position="1"/>
        <end position="18"/>
    </location>
</feature>
<dbReference type="Pfam" id="PF10281">
    <property type="entry name" value="Ish1"/>
    <property type="match status" value="5"/>
</dbReference>